<comment type="function">
    <text evidence="6">Ferredoxins are iron-sulfur proteins that transfer electrons in a wide variety of metabolic reactions.</text>
</comment>
<dbReference type="Pfam" id="PF13370">
    <property type="entry name" value="Fer4_13"/>
    <property type="match status" value="1"/>
</dbReference>
<proteinExistence type="predicted"/>
<dbReference type="SUPFAM" id="SSF54862">
    <property type="entry name" value="4Fe-4S ferredoxins"/>
    <property type="match status" value="1"/>
</dbReference>
<dbReference type="InterPro" id="IPR001080">
    <property type="entry name" value="3Fe4S_ferredoxin"/>
</dbReference>
<keyword evidence="5 6" id="KW-0411">Iron-sulfur</keyword>
<dbReference type="GO" id="GO:0009055">
    <property type="term" value="F:electron transfer activity"/>
    <property type="evidence" value="ECO:0007669"/>
    <property type="project" value="UniProtKB-UniRule"/>
</dbReference>
<keyword evidence="3 6" id="KW-0249">Electron transport</keyword>
<evidence type="ECO:0000313" key="8">
    <source>
        <dbReference type="EMBL" id="OGH84997.1"/>
    </source>
</evidence>
<reference evidence="8 9" key="1">
    <citation type="journal article" date="2016" name="Nat. Commun.">
        <title>Thousands of microbial genomes shed light on interconnected biogeochemical processes in an aquifer system.</title>
        <authorList>
            <person name="Anantharaman K."/>
            <person name="Brown C.T."/>
            <person name="Hug L.A."/>
            <person name="Sharon I."/>
            <person name="Castelle C.J."/>
            <person name="Probst A.J."/>
            <person name="Thomas B.C."/>
            <person name="Singh A."/>
            <person name="Wilkins M.J."/>
            <person name="Karaoz U."/>
            <person name="Brodie E.L."/>
            <person name="Williams K.H."/>
            <person name="Hubbard S.S."/>
            <person name="Banfield J.F."/>
        </authorList>
    </citation>
    <scope>NUCLEOTIDE SEQUENCE [LARGE SCALE GENOMIC DNA]</scope>
</reference>
<dbReference type="GO" id="GO:0005506">
    <property type="term" value="F:iron ion binding"/>
    <property type="evidence" value="ECO:0007669"/>
    <property type="project" value="UniProtKB-UniRule"/>
</dbReference>
<evidence type="ECO:0000256" key="5">
    <source>
        <dbReference type="ARBA" id="ARBA00023014"/>
    </source>
</evidence>
<dbReference type="InterPro" id="IPR051269">
    <property type="entry name" value="Fe-S_cluster_ET"/>
</dbReference>
<organism evidence="8 9">
    <name type="scientific">Candidatus Magasanikbacteria bacterium RIFOXYC12_FULL_33_11</name>
    <dbReference type="NCBI Taxonomy" id="1798701"/>
    <lineage>
        <taxon>Bacteria</taxon>
        <taxon>Candidatus Magasanikiibacteriota</taxon>
    </lineage>
</organism>
<accession>A0A1F6NLW4</accession>
<gene>
    <name evidence="8" type="ORF">A2493_02720</name>
</gene>
<evidence type="ECO:0000313" key="9">
    <source>
        <dbReference type="Proteomes" id="UP000178349"/>
    </source>
</evidence>
<name>A0A1F6NLW4_9BACT</name>
<dbReference type="PRINTS" id="PR00352">
    <property type="entry name" value="3FE4SFRDOXIN"/>
</dbReference>
<dbReference type="Proteomes" id="UP000178349">
    <property type="component" value="Unassembled WGS sequence"/>
</dbReference>
<evidence type="ECO:0000259" key="7">
    <source>
        <dbReference type="PROSITE" id="PS51379"/>
    </source>
</evidence>
<dbReference type="InterPro" id="IPR017896">
    <property type="entry name" value="4Fe4S_Fe-S-bd"/>
</dbReference>
<evidence type="ECO:0000256" key="6">
    <source>
        <dbReference type="RuleBase" id="RU368020"/>
    </source>
</evidence>
<evidence type="ECO:0000256" key="2">
    <source>
        <dbReference type="ARBA" id="ARBA00022723"/>
    </source>
</evidence>
<protein>
    <recommendedName>
        <fullName evidence="6">Ferredoxin</fullName>
    </recommendedName>
</protein>
<keyword evidence="1 6" id="KW-0813">Transport</keyword>
<keyword evidence="4 6" id="KW-0408">Iron</keyword>
<dbReference type="AlphaFoldDB" id="A0A1F6NLW4"/>
<evidence type="ECO:0000256" key="1">
    <source>
        <dbReference type="ARBA" id="ARBA00022448"/>
    </source>
</evidence>
<keyword evidence="2 6" id="KW-0479">Metal-binding</keyword>
<dbReference type="EMBL" id="MFQW01000050">
    <property type="protein sequence ID" value="OGH84997.1"/>
    <property type="molecule type" value="Genomic_DNA"/>
</dbReference>
<evidence type="ECO:0000256" key="3">
    <source>
        <dbReference type="ARBA" id="ARBA00022982"/>
    </source>
</evidence>
<comment type="caution">
    <text evidence="8">The sequence shown here is derived from an EMBL/GenBank/DDBJ whole genome shotgun (WGS) entry which is preliminary data.</text>
</comment>
<dbReference type="GO" id="GO:0051536">
    <property type="term" value="F:iron-sulfur cluster binding"/>
    <property type="evidence" value="ECO:0007669"/>
    <property type="project" value="UniProtKB-KW"/>
</dbReference>
<dbReference type="PANTHER" id="PTHR36923">
    <property type="entry name" value="FERREDOXIN"/>
    <property type="match status" value="1"/>
</dbReference>
<dbReference type="Gene3D" id="3.30.70.20">
    <property type="match status" value="1"/>
</dbReference>
<feature type="domain" description="4Fe-4S ferredoxin-type" evidence="7">
    <location>
        <begin position="4"/>
        <end position="32"/>
    </location>
</feature>
<sequence length="63" mass="6600">MNSNKIHINKDLCTGCGTCSAIAPGCFNLNDDFKAEVLENGSCDEESVQMAEESCPTGAISVS</sequence>
<evidence type="ECO:0000256" key="4">
    <source>
        <dbReference type="ARBA" id="ARBA00023004"/>
    </source>
</evidence>
<dbReference type="PROSITE" id="PS51379">
    <property type="entry name" value="4FE4S_FER_2"/>
    <property type="match status" value="1"/>
</dbReference>
<dbReference type="PANTHER" id="PTHR36923:SF3">
    <property type="entry name" value="FERREDOXIN"/>
    <property type="match status" value="1"/>
</dbReference>